<name>A0ACC1S341_9APHY</name>
<organism evidence="1 2">
    <name type="scientific">Phlebia brevispora</name>
    <dbReference type="NCBI Taxonomy" id="194682"/>
    <lineage>
        <taxon>Eukaryota</taxon>
        <taxon>Fungi</taxon>
        <taxon>Dikarya</taxon>
        <taxon>Basidiomycota</taxon>
        <taxon>Agaricomycotina</taxon>
        <taxon>Agaricomycetes</taxon>
        <taxon>Polyporales</taxon>
        <taxon>Meruliaceae</taxon>
        <taxon>Phlebia</taxon>
    </lineage>
</organism>
<accession>A0ACC1S341</accession>
<evidence type="ECO:0000313" key="1">
    <source>
        <dbReference type="EMBL" id="KAJ3531007.1"/>
    </source>
</evidence>
<keyword evidence="2" id="KW-1185">Reference proteome</keyword>
<reference evidence="1" key="1">
    <citation type="submission" date="2022-07" db="EMBL/GenBank/DDBJ databases">
        <title>Genome Sequence of Phlebia brevispora.</title>
        <authorList>
            <person name="Buettner E."/>
        </authorList>
    </citation>
    <scope>NUCLEOTIDE SEQUENCE</scope>
    <source>
        <strain evidence="1">MPL23</strain>
    </source>
</reference>
<evidence type="ECO:0000313" key="2">
    <source>
        <dbReference type="Proteomes" id="UP001148662"/>
    </source>
</evidence>
<protein>
    <submittedName>
        <fullName evidence="1">Uncharacterized protein</fullName>
    </submittedName>
</protein>
<proteinExistence type="predicted"/>
<dbReference type="EMBL" id="JANHOG010001833">
    <property type="protein sequence ID" value="KAJ3531007.1"/>
    <property type="molecule type" value="Genomic_DNA"/>
</dbReference>
<dbReference type="Proteomes" id="UP001148662">
    <property type="component" value="Unassembled WGS sequence"/>
</dbReference>
<comment type="caution">
    <text evidence="1">The sequence shown here is derived from an EMBL/GenBank/DDBJ whole genome shotgun (WGS) entry which is preliminary data.</text>
</comment>
<gene>
    <name evidence="1" type="ORF">NM688_g7635</name>
</gene>
<sequence>MHPIGPQDPCWTIPLFDSNKSSVEYLIESTLRTLGVAHPVGPSSRRPFPARADSMAVQISGNAMEPCVFKLEKPKWRRVPHPERGPVLWWSRHEVQECKDPMDEEGYDESTAFPLLKPNIQVFDQSQPTALQRQRGWYQRKRWPPTKEKEVVRWTGAATGADVPQELFDNIIRSLAFSLKASFGKVKASKRERGWISLVCRRWANFIRPGIFERIELRNRDDAFTLLGFLRCPTSVISGYIQSLPLQLSVASYPYQPWIHTVCSVIHPRLAKKPRLELKIEGPLPANKIMKGVHEMLPRSYPYFSSELRKLSLDNIQFKSFGHLMNTIGEMPALERVRLQAATWNHSQDEEFRPPPARRAKFRRHPEYLMEKCTDDAAVVWLRLLLLCPGSGRLDEVDADRLYRTTSLLSNGTGQVACPNKEDMGPDTFAISSKHAHMHVILTLPVEGQPRNVRAIAFSLDNPDGCVDLDWKEIDNLIASFSALETLLFVFPNIGNLRPVHQCIITQKMANFADSPRLRYALKDSHNVEVNWVQVTCADDGTVTEIGPRYKGGLYGWKHLL</sequence>